<protein>
    <recommendedName>
        <fullName evidence="16">Adenosylcobinamide kinase</fullName>
        <ecNumber evidence="8">2.7.1.156</ecNumber>
        <ecNumber evidence="9">2.7.7.62</ecNumber>
    </recommendedName>
    <alternativeName>
        <fullName evidence="17">Adenosylcobinamide-phosphate guanylyltransferase</fullName>
    </alternativeName>
</protein>
<dbReference type="GO" id="GO:0005524">
    <property type="term" value="F:ATP binding"/>
    <property type="evidence" value="ECO:0007669"/>
    <property type="project" value="UniProtKB-KW"/>
</dbReference>
<feature type="binding site" evidence="19">
    <location>
        <begin position="9"/>
        <end position="16"/>
    </location>
    <ligand>
        <name>GTP</name>
        <dbReference type="ChEBI" id="CHEBI:37565"/>
    </ligand>
</feature>
<comment type="similarity">
    <text evidence="7">Belongs to the CobU/CobP family.</text>
</comment>
<comment type="function">
    <text evidence="4">Catalyzes ATP-dependent phosphorylation of adenosylcobinamide and addition of GMP to adenosylcobinamide phosphate.</text>
</comment>
<dbReference type="NCBIfam" id="NF004469">
    <property type="entry name" value="PRK05800.1"/>
    <property type="match status" value="1"/>
</dbReference>
<sequence>MARIVLITGGARSGKSQFAEQYLQACPGRHGYIATAQVLDDEMADRVARHRSRRPASWQTFEVPSGLGNQIDHILQQTDNILLDCLTLYFSNFLLQRDGDDFSHILKEAENEWDGVLRAVRQSRDGVFVVVTNELGSGIVPMAKVSRQYRDLIGFLNQHTAAEADEVYLSVCGITMEIKSRQVHLPLREERP</sequence>
<keyword evidence="11 20" id="KW-0808">Transferase</keyword>
<evidence type="ECO:0000256" key="5">
    <source>
        <dbReference type="ARBA" id="ARBA00004692"/>
    </source>
</evidence>
<keyword evidence="12 19" id="KW-0547">Nucleotide-binding</keyword>
<keyword evidence="15 19" id="KW-0342">GTP-binding</keyword>
<evidence type="ECO:0000256" key="9">
    <source>
        <dbReference type="ARBA" id="ARBA00012523"/>
    </source>
</evidence>
<keyword evidence="13 20" id="KW-0418">Kinase</keyword>
<dbReference type="Proteomes" id="UP000591071">
    <property type="component" value="Unassembled WGS sequence"/>
</dbReference>
<feature type="binding site" evidence="19">
    <location>
        <position position="62"/>
    </location>
    <ligand>
        <name>GTP</name>
        <dbReference type="ChEBI" id="CHEBI:37565"/>
    </ligand>
</feature>
<dbReference type="EMBL" id="JABAFG010000003">
    <property type="protein sequence ID" value="NME27524.1"/>
    <property type="molecule type" value="Genomic_DNA"/>
</dbReference>
<dbReference type="CDD" id="cd00544">
    <property type="entry name" value="CobU"/>
    <property type="match status" value="1"/>
</dbReference>
<evidence type="ECO:0000256" key="16">
    <source>
        <dbReference type="ARBA" id="ARBA00029570"/>
    </source>
</evidence>
<evidence type="ECO:0000256" key="2">
    <source>
        <dbReference type="ARBA" id="ARBA00000711"/>
    </source>
</evidence>
<evidence type="ECO:0000256" key="7">
    <source>
        <dbReference type="ARBA" id="ARBA00007490"/>
    </source>
</evidence>
<keyword evidence="14" id="KW-0067">ATP-binding</keyword>
<dbReference type="GO" id="GO:0009236">
    <property type="term" value="P:cobalamin biosynthetic process"/>
    <property type="evidence" value="ECO:0007669"/>
    <property type="project" value="UniProtKB-UniPathway"/>
</dbReference>
<feature type="binding site" evidence="19">
    <location>
        <begin position="34"/>
        <end position="36"/>
    </location>
    <ligand>
        <name>GTP</name>
        <dbReference type="ChEBI" id="CHEBI:37565"/>
    </ligand>
</feature>
<dbReference type="EC" id="2.7.7.62" evidence="9"/>
<dbReference type="GO" id="GO:0005525">
    <property type="term" value="F:GTP binding"/>
    <property type="evidence" value="ECO:0007669"/>
    <property type="project" value="UniProtKB-KW"/>
</dbReference>
<proteinExistence type="inferred from homology"/>
<reference evidence="20 21" key="1">
    <citation type="submission" date="2020-04" db="EMBL/GenBank/DDBJ databases">
        <authorList>
            <person name="Hitch T.C.A."/>
            <person name="Wylensek D."/>
            <person name="Clavel T."/>
        </authorList>
    </citation>
    <scope>NUCLEOTIDE SEQUENCE [LARGE SCALE GENOMIC DNA]</scope>
    <source>
        <strain evidence="20 21">Oil-RF-744-FAT-WT-6-1</strain>
    </source>
</reference>
<dbReference type="EC" id="2.7.1.156" evidence="8"/>
<evidence type="ECO:0000256" key="1">
    <source>
        <dbReference type="ARBA" id="ARBA00000312"/>
    </source>
</evidence>
<name>A0A848BTM5_9FIRM</name>
<evidence type="ECO:0000256" key="10">
    <source>
        <dbReference type="ARBA" id="ARBA00022573"/>
    </source>
</evidence>
<evidence type="ECO:0000256" key="19">
    <source>
        <dbReference type="PIRSR" id="PIRSR006135-2"/>
    </source>
</evidence>
<organism evidence="20 21">
    <name type="scientific">Megasphaera hexanoica</name>
    <dbReference type="NCBI Taxonomy" id="1675036"/>
    <lineage>
        <taxon>Bacteria</taxon>
        <taxon>Bacillati</taxon>
        <taxon>Bacillota</taxon>
        <taxon>Negativicutes</taxon>
        <taxon>Veillonellales</taxon>
        <taxon>Veillonellaceae</taxon>
        <taxon>Megasphaera</taxon>
    </lineage>
</organism>
<evidence type="ECO:0000256" key="14">
    <source>
        <dbReference type="ARBA" id="ARBA00022840"/>
    </source>
</evidence>
<dbReference type="PANTHER" id="PTHR34848">
    <property type="match status" value="1"/>
</dbReference>
<dbReference type="UniPathway" id="UPA00148">
    <property type="reaction ID" value="UER00236"/>
</dbReference>
<dbReference type="SUPFAM" id="SSF52540">
    <property type="entry name" value="P-loop containing nucleoside triphosphate hydrolases"/>
    <property type="match status" value="1"/>
</dbReference>
<comment type="catalytic activity">
    <reaction evidence="3">
        <text>adenosylcob(III)inamide + GTP = adenosylcob(III)inamide phosphate + GDP + H(+)</text>
        <dbReference type="Rhea" id="RHEA:15765"/>
        <dbReference type="ChEBI" id="CHEBI:2480"/>
        <dbReference type="ChEBI" id="CHEBI:15378"/>
        <dbReference type="ChEBI" id="CHEBI:37565"/>
        <dbReference type="ChEBI" id="CHEBI:58189"/>
        <dbReference type="ChEBI" id="CHEBI:58502"/>
        <dbReference type="EC" id="2.7.1.156"/>
    </reaction>
</comment>
<feature type="active site" description="GMP-histidine intermediate" evidence="18">
    <location>
        <position position="50"/>
    </location>
</feature>
<evidence type="ECO:0000256" key="8">
    <source>
        <dbReference type="ARBA" id="ARBA00012016"/>
    </source>
</evidence>
<evidence type="ECO:0000256" key="18">
    <source>
        <dbReference type="PIRSR" id="PIRSR006135-1"/>
    </source>
</evidence>
<evidence type="ECO:0000256" key="4">
    <source>
        <dbReference type="ARBA" id="ARBA00003889"/>
    </source>
</evidence>
<comment type="catalytic activity">
    <reaction evidence="2">
        <text>adenosylcob(III)inamide phosphate + GTP + H(+) = adenosylcob(III)inamide-GDP + diphosphate</text>
        <dbReference type="Rhea" id="RHEA:22712"/>
        <dbReference type="ChEBI" id="CHEBI:15378"/>
        <dbReference type="ChEBI" id="CHEBI:33019"/>
        <dbReference type="ChEBI" id="CHEBI:37565"/>
        <dbReference type="ChEBI" id="CHEBI:58502"/>
        <dbReference type="ChEBI" id="CHEBI:60487"/>
        <dbReference type="EC" id="2.7.7.62"/>
    </reaction>
</comment>
<dbReference type="Pfam" id="PF02283">
    <property type="entry name" value="CobU"/>
    <property type="match status" value="1"/>
</dbReference>
<dbReference type="InterPro" id="IPR003203">
    <property type="entry name" value="CobU/CobP"/>
</dbReference>
<dbReference type="GO" id="GO:0043752">
    <property type="term" value="F:adenosylcobinamide kinase activity"/>
    <property type="evidence" value="ECO:0007669"/>
    <property type="project" value="UniProtKB-EC"/>
</dbReference>
<accession>A0A848BTM5</accession>
<evidence type="ECO:0000256" key="3">
    <source>
        <dbReference type="ARBA" id="ARBA00001522"/>
    </source>
</evidence>
<comment type="pathway">
    <text evidence="6">Cofactor biosynthesis; adenosylcobalamin biosynthesis; adenosylcobalamin from cob(II)yrinate a,c-diamide: step 5/7.</text>
</comment>
<evidence type="ECO:0000256" key="13">
    <source>
        <dbReference type="ARBA" id="ARBA00022777"/>
    </source>
</evidence>
<evidence type="ECO:0000256" key="15">
    <source>
        <dbReference type="ARBA" id="ARBA00023134"/>
    </source>
</evidence>
<dbReference type="InterPro" id="IPR027417">
    <property type="entry name" value="P-loop_NTPase"/>
</dbReference>
<evidence type="ECO:0000256" key="6">
    <source>
        <dbReference type="ARBA" id="ARBA00005159"/>
    </source>
</evidence>
<keyword evidence="10" id="KW-0169">Cobalamin biosynthesis</keyword>
<dbReference type="PANTHER" id="PTHR34848:SF1">
    <property type="entry name" value="BIFUNCTIONAL ADENOSYLCOBALAMIN BIOSYNTHESIS PROTEIN COBU"/>
    <property type="match status" value="1"/>
</dbReference>
<comment type="pathway">
    <text evidence="5">Cofactor biosynthesis; adenosylcobalamin biosynthesis; adenosylcobalamin from cob(II)yrinate a,c-diamide: step 6/7.</text>
</comment>
<feature type="binding site" evidence="19">
    <location>
        <begin position="51"/>
        <end position="54"/>
    </location>
    <ligand>
        <name>GTP</name>
        <dbReference type="ChEBI" id="CHEBI:37565"/>
    </ligand>
</feature>
<comment type="caution">
    <text evidence="20">The sequence shown here is derived from an EMBL/GenBank/DDBJ whole genome shotgun (WGS) entry which is preliminary data.</text>
</comment>
<dbReference type="RefSeq" id="WP_170087195.1">
    <property type="nucleotide sequence ID" value="NZ_JABAFG010000003.1"/>
</dbReference>
<comment type="catalytic activity">
    <reaction evidence="1">
        <text>adenosylcob(III)inamide + ATP = adenosylcob(III)inamide phosphate + ADP + H(+)</text>
        <dbReference type="Rhea" id="RHEA:15769"/>
        <dbReference type="ChEBI" id="CHEBI:2480"/>
        <dbReference type="ChEBI" id="CHEBI:15378"/>
        <dbReference type="ChEBI" id="CHEBI:30616"/>
        <dbReference type="ChEBI" id="CHEBI:58502"/>
        <dbReference type="ChEBI" id="CHEBI:456216"/>
        <dbReference type="EC" id="2.7.1.156"/>
    </reaction>
</comment>
<dbReference type="AlphaFoldDB" id="A0A848BTM5"/>
<evidence type="ECO:0000313" key="21">
    <source>
        <dbReference type="Proteomes" id="UP000591071"/>
    </source>
</evidence>
<gene>
    <name evidence="20" type="primary">cobU</name>
    <name evidence="20" type="ORF">HF872_02610</name>
</gene>
<evidence type="ECO:0000313" key="20">
    <source>
        <dbReference type="EMBL" id="NME27524.1"/>
    </source>
</evidence>
<feature type="binding site" evidence="19">
    <location>
        <position position="84"/>
    </location>
    <ligand>
        <name>GTP</name>
        <dbReference type="ChEBI" id="CHEBI:37565"/>
    </ligand>
</feature>
<dbReference type="Gene3D" id="3.40.50.300">
    <property type="entry name" value="P-loop containing nucleotide triphosphate hydrolases"/>
    <property type="match status" value="1"/>
</dbReference>
<evidence type="ECO:0000256" key="12">
    <source>
        <dbReference type="ARBA" id="ARBA00022741"/>
    </source>
</evidence>
<dbReference type="PIRSF" id="PIRSF006135">
    <property type="entry name" value="CobU"/>
    <property type="match status" value="1"/>
</dbReference>
<dbReference type="GO" id="GO:0008820">
    <property type="term" value="F:cobinamide phosphate guanylyltransferase activity"/>
    <property type="evidence" value="ECO:0007669"/>
    <property type="project" value="UniProtKB-EC"/>
</dbReference>
<keyword evidence="20" id="KW-0548">Nucleotidyltransferase</keyword>
<evidence type="ECO:0000256" key="11">
    <source>
        <dbReference type="ARBA" id="ARBA00022679"/>
    </source>
</evidence>
<evidence type="ECO:0000256" key="17">
    <source>
        <dbReference type="ARBA" id="ARBA00030571"/>
    </source>
</evidence>